<feature type="compositionally biased region" description="Gly residues" evidence="1">
    <location>
        <begin position="236"/>
        <end position="248"/>
    </location>
</feature>
<feature type="region of interest" description="Disordered" evidence="1">
    <location>
        <begin position="717"/>
        <end position="747"/>
    </location>
</feature>
<evidence type="ECO:0000259" key="2">
    <source>
        <dbReference type="Pfam" id="PF23305"/>
    </source>
</evidence>
<dbReference type="EMBL" id="JAUKTV010000006">
    <property type="protein sequence ID" value="KAK0736320.1"/>
    <property type="molecule type" value="Genomic_DNA"/>
</dbReference>
<dbReference type="PANTHER" id="PTHR39463">
    <property type="entry name" value="MEDUSA"/>
    <property type="match status" value="1"/>
</dbReference>
<evidence type="ECO:0000256" key="1">
    <source>
        <dbReference type="SAM" id="MobiDB-lite"/>
    </source>
</evidence>
<dbReference type="PANTHER" id="PTHR39463:SF1">
    <property type="entry name" value="MEDUSA"/>
    <property type="match status" value="1"/>
</dbReference>
<dbReference type="Proteomes" id="UP001172159">
    <property type="component" value="Unassembled WGS sequence"/>
</dbReference>
<sequence length="781" mass="82607">MSATKFEEPAFKVYPSGYHPQRTIILDEQIESPETLTIRLEEEAAQNGGDLGGDCPAGLLPMSASYKAQAPQMHGYADSPYSQYSSQSFSTQQTENAASQLNQMAFAANNATAGQYLSNQTPPGIHVAVLSSQPTAGSSSTRVSLKVSSQHDLSGSSSYHVYVMFGSSRCKAAVAKDARDGDGTCTYTVTVEAPQFQSTGCRSLSNVPLTLLLEGSNGEPLGRQDNCGVFSYQENQGGGSGGNVGVGVPGDSSPPDFGSPKTTDRSPVHHRASPPHQNLDAQPKSTSPPAHHHGLPTDSSTTTYGFPPAVSAAGTAAQHPDFHTSATASYSQANNRMLSSSSFRTGLTLTDPYSRAPPMLRSPHHPGTWPGMFSSHLDSLRSPSTTLPQVSHTSITRPSLTTLQHSTTAAAPQLVRTSTIGHSSNGANGGYSGYGAGLYQEKATLRLVGDLNSMAENWTAEEGAKKRRIVMFKKQQSGNVITVSFKPVPESERPPNSICISCIWWEEKGACYVTSVDTINLLEHLLHAPHKFPVEEKNRIRRNLEGFKPVTVSKSKHESEAFFGIIMGFGNPKPRNIEKDVKVFQWKNLAGSLYKIFSKYSASAPGMGPAMNSPRLRMGTPSSADHLGSPYPVLPSADSISAASYVGTGHHQADSLTSPRTLTGGASSWPTYGAAKTLSPTIKTSSPISSTGLRLSTLPAVYDHRSTAAQSIPSPYGIPGPSHHAVHHSQGAYAHSGVPVSQGQSRSWDNYSVADGYGASPSSAHGGVYGGGGYGDGAQRA</sequence>
<protein>
    <recommendedName>
        <fullName evidence="2">DUF7082 domain-containing protein</fullName>
    </recommendedName>
</protein>
<dbReference type="GO" id="GO:0005634">
    <property type="term" value="C:nucleus"/>
    <property type="evidence" value="ECO:0007669"/>
    <property type="project" value="TreeGrafter"/>
</dbReference>
<feature type="compositionally biased region" description="Low complexity" evidence="1">
    <location>
        <begin position="249"/>
        <end position="260"/>
    </location>
</feature>
<organism evidence="3 4">
    <name type="scientific">Apiosordaria backusii</name>
    <dbReference type="NCBI Taxonomy" id="314023"/>
    <lineage>
        <taxon>Eukaryota</taxon>
        <taxon>Fungi</taxon>
        <taxon>Dikarya</taxon>
        <taxon>Ascomycota</taxon>
        <taxon>Pezizomycotina</taxon>
        <taxon>Sordariomycetes</taxon>
        <taxon>Sordariomycetidae</taxon>
        <taxon>Sordariales</taxon>
        <taxon>Lasiosphaeriaceae</taxon>
        <taxon>Apiosordaria</taxon>
    </lineage>
</organism>
<feature type="domain" description="DUF7082" evidence="2">
    <location>
        <begin position="442"/>
        <end position="596"/>
    </location>
</feature>
<feature type="compositionally biased region" description="Gly residues" evidence="1">
    <location>
        <begin position="767"/>
        <end position="781"/>
    </location>
</feature>
<feature type="region of interest" description="Disordered" evidence="1">
    <location>
        <begin position="762"/>
        <end position="781"/>
    </location>
</feature>
<accession>A0AA40BLA7</accession>
<dbReference type="AlphaFoldDB" id="A0AA40BLA7"/>
<feature type="compositionally biased region" description="Polar residues" evidence="1">
    <location>
        <begin position="275"/>
        <end position="288"/>
    </location>
</feature>
<dbReference type="InterPro" id="IPR055509">
    <property type="entry name" value="DUF7082"/>
</dbReference>
<evidence type="ECO:0000313" key="4">
    <source>
        <dbReference type="Proteomes" id="UP001172159"/>
    </source>
</evidence>
<proteinExistence type="predicted"/>
<name>A0AA40BLA7_9PEZI</name>
<dbReference type="Pfam" id="PF23305">
    <property type="entry name" value="DUF7082"/>
    <property type="match status" value="1"/>
</dbReference>
<gene>
    <name evidence="3" type="ORF">B0T21DRAFT_288685</name>
</gene>
<evidence type="ECO:0000313" key="3">
    <source>
        <dbReference type="EMBL" id="KAK0736320.1"/>
    </source>
</evidence>
<feature type="region of interest" description="Disordered" evidence="1">
    <location>
        <begin position="224"/>
        <end position="318"/>
    </location>
</feature>
<reference evidence="3" key="1">
    <citation type="submission" date="2023-06" db="EMBL/GenBank/DDBJ databases">
        <title>Genome-scale phylogeny and comparative genomics of the fungal order Sordariales.</title>
        <authorList>
            <consortium name="Lawrence Berkeley National Laboratory"/>
            <person name="Hensen N."/>
            <person name="Bonometti L."/>
            <person name="Westerberg I."/>
            <person name="Brannstrom I.O."/>
            <person name="Guillou S."/>
            <person name="Cros-Aarteil S."/>
            <person name="Calhoun S."/>
            <person name="Haridas S."/>
            <person name="Kuo A."/>
            <person name="Mondo S."/>
            <person name="Pangilinan J."/>
            <person name="Riley R."/>
            <person name="Labutti K."/>
            <person name="Andreopoulos B."/>
            <person name="Lipzen A."/>
            <person name="Chen C."/>
            <person name="Yanf M."/>
            <person name="Daum C."/>
            <person name="Ng V."/>
            <person name="Clum A."/>
            <person name="Steindorff A."/>
            <person name="Ohm R."/>
            <person name="Martin F."/>
            <person name="Silar P."/>
            <person name="Natvig D."/>
            <person name="Lalanne C."/>
            <person name="Gautier V."/>
            <person name="Ament-Velasquez S.L."/>
            <person name="Kruys A."/>
            <person name="Hutchinson M.I."/>
            <person name="Powell A.J."/>
            <person name="Barry K."/>
            <person name="Miller A.N."/>
            <person name="Grigoriev I.V."/>
            <person name="Debuchy R."/>
            <person name="Gladieux P."/>
            <person name="Thoren M.H."/>
            <person name="Johannesson H."/>
        </authorList>
    </citation>
    <scope>NUCLEOTIDE SEQUENCE</scope>
    <source>
        <strain evidence="3">CBS 540.89</strain>
    </source>
</reference>
<comment type="caution">
    <text evidence="3">The sequence shown here is derived from an EMBL/GenBank/DDBJ whole genome shotgun (WGS) entry which is preliminary data.</text>
</comment>
<keyword evidence="4" id="KW-1185">Reference proteome</keyword>